<comment type="caution">
    <text evidence="2">The sequence shown here is derived from an EMBL/GenBank/DDBJ whole genome shotgun (WGS) entry which is preliminary data.</text>
</comment>
<keyword evidence="1" id="KW-1133">Transmembrane helix</keyword>
<keyword evidence="3" id="KW-1185">Reference proteome</keyword>
<evidence type="ECO:0000256" key="1">
    <source>
        <dbReference type="SAM" id="Phobius"/>
    </source>
</evidence>
<name>A0A9P5ZP60_PLEER</name>
<organism evidence="2 3">
    <name type="scientific">Pleurotus eryngii</name>
    <name type="common">Boletus of the steppes</name>
    <dbReference type="NCBI Taxonomy" id="5323"/>
    <lineage>
        <taxon>Eukaryota</taxon>
        <taxon>Fungi</taxon>
        <taxon>Dikarya</taxon>
        <taxon>Basidiomycota</taxon>
        <taxon>Agaricomycotina</taxon>
        <taxon>Agaricomycetes</taxon>
        <taxon>Agaricomycetidae</taxon>
        <taxon>Agaricales</taxon>
        <taxon>Pleurotineae</taxon>
        <taxon>Pleurotaceae</taxon>
        <taxon>Pleurotus</taxon>
    </lineage>
</organism>
<sequence>MPLFTDRPLRSTAGGISVYVVAAALTVAYVISSMTSSMQAFHLTQTSVAILAISSLLFLVTMHHRREGHLLTQSQEEMVLIGGFGLFFMAAMLAWRGSQTRSIAPGAAGEIGLSAASGSSRRDPGFTSGARPYPCSPDDAYCVVEEWTFW</sequence>
<feature type="transmembrane region" description="Helical" evidence="1">
    <location>
        <begin position="43"/>
        <end position="63"/>
    </location>
</feature>
<feature type="transmembrane region" description="Helical" evidence="1">
    <location>
        <begin position="78"/>
        <end position="95"/>
    </location>
</feature>
<proteinExistence type="predicted"/>
<dbReference type="AlphaFoldDB" id="A0A9P5ZP60"/>
<protein>
    <submittedName>
        <fullName evidence="2">Uncharacterized protein</fullName>
    </submittedName>
</protein>
<keyword evidence="1" id="KW-0812">Transmembrane</keyword>
<evidence type="ECO:0000313" key="2">
    <source>
        <dbReference type="EMBL" id="KAF9491015.1"/>
    </source>
</evidence>
<reference evidence="2" key="1">
    <citation type="submission" date="2020-11" db="EMBL/GenBank/DDBJ databases">
        <authorList>
            <consortium name="DOE Joint Genome Institute"/>
            <person name="Ahrendt S."/>
            <person name="Riley R."/>
            <person name="Andreopoulos W."/>
            <person name="Labutti K."/>
            <person name="Pangilinan J."/>
            <person name="Ruiz-Duenas F.J."/>
            <person name="Barrasa J.M."/>
            <person name="Sanchez-Garcia M."/>
            <person name="Camarero S."/>
            <person name="Miyauchi S."/>
            <person name="Serrano A."/>
            <person name="Linde D."/>
            <person name="Babiker R."/>
            <person name="Drula E."/>
            <person name="Ayuso-Fernandez I."/>
            <person name="Pacheco R."/>
            <person name="Padilla G."/>
            <person name="Ferreira P."/>
            <person name="Barriuso J."/>
            <person name="Kellner H."/>
            <person name="Castanera R."/>
            <person name="Alfaro M."/>
            <person name="Ramirez L."/>
            <person name="Pisabarro A.G."/>
            <person name="Kuo A."/>
            <person name="Tritt A."/>
            <person name="Lipzen A."/>
            <person name="He G."/>
            <person name="Yan M."/>
            <person name="Ng V."/>
            <person name="Cullen D."/>
            <person name="Martin F."/>
            <person name="Rosso M.-N."/>
            <person name="Henrissat B."/>
            <person name="Hibbett D."/>
            <person name="Martinez A.T."/>
            <person name="Grigoriev I.V."/>
        </authorList>
    </citation>
    <scope>NUCLEOTIDE SEQUENCE</scope>
    <source>
        <strain evidence="2">ATCC 90797</strain>
    </source>
</reference>
<dbReference type="Proteomes" id="UP000807025">
    <property type="component" value="Unassembled WGS sequence"/>
</dbReference>
<gene>
    <name evidence="2" type="ORF">BDN71DRAFT_1510752</name>
</gene>
<dbReference type="OrthoDB" id="3266871at2759"/>
<feature type="transmembrane region" description="Helical" evidence="1">
    <location>
        <begin position="12"/>
        <end position="31"/>
    </location>
</feature>
<accession>A0A9P5ZP60</accession>
<keyword evidence="1" id="KW-0472">Membrane</keyword>
<evidence type="ECO:0000313" key="3">
    <source>
        <dbReference type="Proteomes" id="UP000807025"/>
    </source>
</evidence>
<dbReference type="EMBL" id="MU154628">
    <property type="protein sequence ID" value="KAF9491015.1"/>
    <property type="molecule type" value="Genomic_DNA"/>
</dbReference>